<proteinExistence type="predicted"/>
<evidence type="ECO:0000256" key="1">
    <source>
        <dbReference type="SAM" id="MobiDB-lite"/>
    </source>
</evidence>
<dbReference type="AlphaFoldDB" id="H0GRK3"/>
<sequence>MMGGRCRFVKAGGEPRRRFRMEWAIDRHFIYAGTINGRGGSGGVIGRWPGAARQGKGTVEKKTKSGTVGDLRSLGKNREKANDSKSKVKKKQRTGKDEKRIVPTMVCGECGKSSGQRLVGQGQRGHVRVCAHVQHRGPLDSRQTMGGCQGLVTAGHQRACCKVA</sequence>
<dbReference type="Proteomes" id="UP000009009">
    <property type="component" value="Unassembled WGS sequence"/>
</dbReference>
<keyword evidence="3" id="KW-1185">Reference proteome</keyword>
<reference evidence="2 3" key="1">
    <citation type="journal article" date="2012" name="FEMS Yeast Res.">
        <title>The genome sequence of the wine yeast VIN7 reveals an allotriploid hybrid genome with Saccharomyces cerevisiae and Saccharomyces kudriavzevii origins.</title>
        <authorList>
            <person name="Borneman A.R."/>
            <person name="Desany B.A."/>
            <person name="Riches D."/>
            <person name="Affourtit J.P."/>
            <person name="Forgan A.H."/>
            <person name="Pretorius I.S."/>
            <person name="Egholm M."/>
            <person name="Chambers P.J."/>
        </authorList>
    </citation>
    <scope>NUCLEOTIDE SEQUENCE [LARGE SCALE GENOMIC DNA]</scope>
    <source>
        <strain evidence="2 3">VIN7</strain>
    </source>
</reference>
<feature type="compositionally biased region" description="Basic and acidic residues" evidence="1">
    <location>
        <begin position="76"/>
        <end position="86"/>
    </location>
</feature>
<dbReference type="HOGENOM" id="CLU_1620005_0_0_1"/>
<comment type="caution">
    <text evidence="2">The sequence shown here is derived from an EMBL/GenBank/DDBJ whole genome shotgun (WGS) entry which is preliminary data.</text>
</comment>
<evidence type="ECO:0000313" key="3">
    <source>
        <dbReference type="Proteomes" id="UP000009009"/>
    </source>
</evidence>
<protein>
    <submittedName>
        <fullName evidence="2">YBR230W-A-like protein</fullName>
    </submittedName>
</protein>
<feature type="region of interest" description="Disordered" evidence="1">
    <location>
        <begin position="50"/>
        <end position="98"/>
    </location>
</feature>
<name>H0GRK3_SACCK</name>
<dbReference type="EMBL" id="AGVY01000136">
    <property type="protein sequence ID" value="EHN03568.1"/>
    <property type="molecule type" value="Genomic_DNA"/>
</dbReference>
<gene>
    <name evidence="2" type="ORF">VIN7_5732</name>
</gene>
<organism evidence="2 3">
    <name type="scientific">Saccharomyces cerevisiae x Saccharomyces kudriavzevii (strain VIN7)</name>
    <name type="common">Yeast</name>
    <dbReference type="NCBI Taxonomy" id="1095631"/>
    <lineage>
        <taxon>Eukaryota</taxon>
        <taxon>Fungi</taxon>
        <taxon>Dikarya</taxon>
        <taxon>Ascomycota</taxon>
        <taxon>Saccharomycotina</taxon>
        <taxon>Saccharomycetes</taxon>
        <taxon>Saccharomycetales</taxon>
        <taxon>Saccharomycetaceae</taxon>
        <taxon>Saccharomyces</taxon>
    </lineage>
</organism>
<accession>H0GRK3</accession>
<evidence type="ECO:0000313" key="2">
    <source>
        <dbReference type="EMBL" id="EHN03568.1"/>
    </source>
</evidence>